<dbReference type="RefSeq" id="WP_054602349.1">
    <property type="nucleotide sequence ID" value="NZ_CP011269.1"/>
</dbReference>
<dbReference type="InterPro" id="IPR024690">
    <property type="entry name" value="CN_hydtase_beta_dom_C"/>
</dbReference>
<evidence type="ECO:0000256" key="2">
    <source>
        <dbReference type="ARBA" id="ARBA00023239"/>
    </source>
</evidence>
<evidence type="ECO:0000313" key="5">
    <source>
        <dbReference type="Proteomes" id="UP000057134"/>
    </source>
</evidence>
<dbReference type="Pfam" id="PF21006">
    <property type="entry name" value="NHase_beta_N"/>
    <property type="match status" value="1"/>
</dbReference>
<name>A0A0N9XGU9_MYCFO</name>
<dbReference type="Gene3D" id="1.10.472.20">
    <property type="entry name" value="Nitrile hydratase, beta subunit"/>
    <property type="match status" value="1"/>
</dbReference>
<evidence type="ECO:0000256" key="3">
    <source>
        <dbReference type="ARBA" id="ARBA00044877"/>
    </source>
</evidence>
<dbReference type="InterPro" id="IPR042262">
    <property type="entry name" value="CN_hydtase_beta_C"/>
</dbReference>
<evidence type="ECO:0000313" key="4">
    <source>
        <dbReference type="EMBL" id="ALI27053.1"/>
    </source>
</evidence>
<dbReference type="GO" id="GO:0018822">
    <property type="term" value="F:nitrile hydratase activity"/>
    <property type="evidence" value="ECO:0007669"/>
    <property type="project" value="UniProtKB-EC"/>
</dbReference>
<dbReference type="EC" id="4.2.1.84" evidence="1"/>
<dbReference type="EMBL" id="CP011269">
    <property type="protein sequence ID" value="ALI27053.1"/>
    <property type="molecule type" value="Genomic_DNA"/>
</dbReference>
<evidence type="ECO:0000256" key="1">
    <source>
        <dbReference type="ARBA" id="ARBA00013079"/>
    </source>
</evidence>
<protein>
    <recommendedName>
        <fullName evidence="1">nitrile hydratase</fullName>
        <ecNumber evidence="1">4.2.1.84</ecNumber>
    </recommendedName>
</protein>
<dbReference type="SUPFAM" id="SSF50090">
    <property type="entry name" value="Electron transport accessory proteins"/>
    <property type="match status" value="1"/>
</dbReference>
<dbReference type="PATRIC" id="fig|1766.6.peg.3209"/>
<dbReference type="STRING" id="1766.XA26_32240"/>
<proteinExistence type="predicted"/>
<dbReference type="KEGG" id="mft:XA26_32240"/>
<keyword evidence="5" id="KW-1185">Reference proteome</keyword>
<dbReference type="Pfam" id="PF02211">
    <property type="entry name" value="NHase_beta_C"/>
    <property type="match status" value="1"/>
</dbReference>
<dbReference type="InterPro" id="IPR049054">
    <property type="entry name" value="CN_hydtase_beta-like_N"/>
</dbReference>
<keyword evidence="2 4" id="KW-0456">Lyase</keyword>
<dbReference type="InterPro" id="IPR008990">
    <property type="entry name" value="Elect_transpt_acc-like_dom_sf"/>
</dbReference>
<sequence>MANNSMGDFVSQLRPALHRLQDWPYPDQIDHTLFGAFMKNPHDVGGDPDAPAIFEEKEEEAWELNTFVTCEVLGWRGIWTSEERRRLGNVDVGRTLYHGFPYYGRWVWAIARCLVEKDHITLRELLERVEEVRARVAGGAADALSAVPRCVGDPKAVPRNRHHIEAVGKGDPQRFAGQAGTPRFAVGDRVRVRDLPTIFYTRTQEYLRGKPGTIAEVSYESLVPEDEAFDREEQKPQWFYIVRFNMTDVWDPYAGADSDTLQAEISELWLHPLD</sequence>
<dbReference type="Proteomes" id="UP000057134">
    <property type="component" value="Chromosome"/>
</dbReference>
<reference evidence="4 5" key="1">
    <citation type="journal article" date="2015" name="MBio">
        <title>Enzymatic Degradation of Phenazines Can Generate Energy and Protect Sensitive Organisms from Toxicity.</title>
        <authorList>
            <person name="Costa K.C."/>
            <person name="Bergkessel M."/>
            <person name="Saunders S."/>
            <person name="Korlach J."/>
            <person name="Newman D.K."/>
        </authorList>
    </citation>
    <scope>NUCLEOTIDE SEQUENCE [LARGE SCALE GENOMIC DNA]</scope>
    <source>
        <strain evidence="4 5">CT6</strain>
    </source>
</reference>
<organism evidence="4 5">
    <name type="scientific">Mycolicibacterium fortuitum</name>
    <name type="common">Mycobacterium fortuitum</name>
    <dbReference type="NCBI Taxonomy" id="1766"/>
    <lineage>
        <taxon>Bacteria</taxon>
        <taxon>Bacillati</taxon>
        <taxon>Actinomycetota</taxon>
        <taxon>Actinomycetes</taxon>
        <taxon>Mycobacteriales</taxon>
        <taxon>Mycobacteriaceae</taxon>
        <taxon>Mycolicibacterium</taxon>
    </lineage>
</organism>
<gene>
    <name evidence="4" type="ORF">XA26_32240</name>
</gene>
<dbReference type="Gene3D" id="2.30.30.50">
    <property type="match status" value="1"/>
</dbReference>
<comment type="catalytic activity">
    <reaction evidence="3">
        <text>an aliphatic primary amide = an aliphatic nitrile + H2O</text>
        <dbReference type="Rhea" id="RHEA:12673"/>
        <dbReference type="ChEBI" id="CHEBI:15377"/>
        <dbReference type="ChEBI" id="CHEBI:65285"/>
        <dbReference type="ChEBI" id="CHEBI:80291"/>
        <dbReference type="EC" id="4.2.1.84"/>
    </reaction>
</comment>
<accession>A0A0N9XGU9</accession>
<dbReference type="AlphaFoldDB" id="A0A0N9XGU9"/>